<dbReference type="InterPro" id="IPR008532">
    <property type="entry name" value="NFACT_RNA-bd"/>
</dbReference>
<keyword evidence="1 5" id="KW-0820">tRNA-binding</keyword>
<dbReference type="InterPro" id="IPR051608">
    <property type="entry name" value="RQC_Subunit_NEMF"/>
</dbReference>
<dbReference type="InterPro" id="IPR043682">
    <property type="entry name" value="RqcH_bacterial"/>
</dbReference>
<keyword evidence="4 5" id="KW-0648">Protein biosynthesis</keyword>
<keyword evidence="8" id="KW-1185">Reference proteome</keyword>
<dbReference type="Pfam" id="PF05670">
    <property type="entry name" value="NFACT-R_1"/>
    <property type="match status" value="1"/>
</dbReference>
<dbReference type="Pfam" id="PF05833">
    <property type="entry name" value="NFACT_N"/>
    <property type="match status" value="1"/>
</dbReference>
<evidence type="ECO:0000256" key="2">
    <source>
        <dbReference type="ARBA" id="ARBA00022730"/>
    </source>
</evidence>
<feature type="domain" description="NFACT RNA-binding" evidence="6">
    <location>
        <begin position="465"/>
        <end position="560"/>
    </location>
</feature>
<comment type="similarity">
    <text evidence="5">Belongs to the NEMF family.</text>
</comment>
<dbReference type="GO" id="GO:0072344">
    <property type="term" value="P:rescue of stalled ribosome"/>
    <property type="evidence" value="ECO:0007669"/>
    <property type="project" value="UniProtKB-UniRule"/>
</dbReference>
<organism evidence="7 8">
    <name type="scientific">Anaerobacterium chartisolvens</name>
    <dbReference type="NCBI Taxonomy" id="1297424"/>
    <lineage>
        <taxon>Bacteria</taxon>
        <taxon>Bacillati</taxon>
        <taxon>Bacillota</taxon>
        <taxon>Clostridia</taxon>
        <taxon>Eubacteriales</taxon>
        <taxon>Oscillospiraceae</taxon>
        <taxon>Anaerobacterium</taxon>
    </lineage>
</organism>
<name>A0A369ALZ8_9FIRM</name>
<protein>
    <recommendedName>
        <fullName evidence="5">Rqc2 homolog RqcH</fullName>
        <shortName evidence="5">RqcH</shortName>
    </recommendedName>
</protein>
<dbReference type="GO" id="GO:1990112">
    <property type="term" value="C:RQC complex"/>
    <property type="evidence" value="ECO:0007669"/>
    <property type="project" value="TreeGrafter"/>
</dbReference>
<feature type="coiled-coil region" evidence="5">
    <location>
        <begin position="309"/>
        <end position="336"/>
    </location>
</feature>
<keyword evidence="3 5" id="KW-0694">RNA-binding</keyword>
<accession>A0A369ALZ8</accession>
<comment type="caution">
    <text evidence="7">The sequence shown here is derived from an EMBL/GenBank/DDBJ whole genome shotgun (WGS) entry which is preliminary data.</text>
</comment>
<dbReference type="EMBL" id="QPJT01000037">
    <property type="protein sequence ID" value="RCX09306.1"/>
    <property type="molecule type" value="Genomic_DNA"/>
</dbReference>
<dbReference type="PANTHER" id="PTHR15239:SF6">
    <property type="entry name" value="RIBOSOME QUALITY CONTROL COMPLEX SUBUNIT NEMF"/>
    <property type="match status" value="1"/>
</dbReference>
<dbReference type="FunFam" id="2.30.310.10:FF:000004">
    <property type="entry name" value="Fibronectin-binding protein A"/>
    <property type="match status" value="1"/>
</dbReference>
<comment type="function">
    <text evidence="5">Key component of the ribosome quality control system (RQC), a ribosome-associated complex that mediates the extraction of incompletely synthesized nascent chains from stalled ribosomes and their subsequent degradation. RqcH recruits Ala-charged tRNA, and with RqcP directs the elongation of stalled nascent chains on 50S ribosomal subunits, leading to non-templated C-terminal alanine extensions (Ala tail). The Ala tail promotes nascent chain degradation. May add between 1 and at least 8 Ala residues. Binds to stalled 50S ribosomal subunits.</text>
</comment>
<evidence type="ECO:0000256" key="4">
    <source>
        <dbReference type="ARBA" id="ARBA00022917"/>
    </source>
</evidence>
<dbReference type="PANTHER" id="PTHR15239">
    <property type="entry name" value="NUCLEAR EXPORT MEDIATOR FACTOR NEMF"/>
    <property type="match status" value="1"/>
</dbReference>
<keyword evidence="5" id="KW-0175">Coiled coil</keyword>
<proteinExistence type="inferred from homology"/>
<keyword evidence="2 5" id="KW-0699">rRNA-binding</keyword>
<evidence type="ECO:0000313" key="8">
    <source>
        <dbReference type="Proteomes" id="UP000253034"/>
    </source>
</evidence>
<dbReference type="GO" id="GO:0019843">
    <property type="term" value="F:rRNA binding"/>
    <property type="evidence" value="ECO:0007669"/>
    <property type="project" value="UniProtKB-UniRule"/>
</dbReference>
<dbReference type="Proteomes" id="UP000253034">
    <property type="component" value="Unassembled WGS sequence"/>
</dbReference>
<evidence type="ECO:0000259" key="6">
    <source>
        <dbReference type="Pfam" id="PF05670"/>
    </source>
</evidence>
<dbReference type="RefSeq" id="WP_114299985.1">
    <property type="nucleotide sequence ID" value="NZ_QPJT01000037.1"/>
</dbReference>
<dbReference type="Gene3D" id="2.30.310.10">
    <property type="entry name" value="ibrinogen binding protein from staphylococcus aureus domain"/>
    <property type="match status" value="1"/>
</dbReference>
<evidence type="ECO:0000313" key="7">
    <source>
        <dbReference type="EMBL" id="RCX09306.1"/>
    </source>
</evidence>
<dbReference type="GO" id="GO:0043023">
    <property type="term" value="F:ribosomal large subunit binding"/>
    <property type="evidence" value="ECO:0007669"/>
    <property type="project" value="UniProtKB-UniRule"/>
</dbReference>
<dbReference type="AlphaFoldDB" id="A0A369ALZ8"/>
<evidence type="ECO:0000256" key="3">
    <source>
        <dbReference type="ARBA" id="ARBA00022884"/>
    </source>
</evidence>
<dbReference type="GO" id="GO:0000049">
    <property type="term" value="F:tRNA binding"/>
    <property type="evidence" value="ECO:0007669"/>
    <property type="project" value="UniProtKB-UniRule"/>
</dbReference>
<evidence type="ECO:0000256" key="5">
    <source>
        <dbReference type="HAMAP-Rule" id="MF_00844"/>
    </source>
</evidence>
<comment type="subunit">
    <text evidence="5">Associates with stalled 50S ribosomal subunits. Binds to RqcP.</text>
</comment>
<evidence type="ECO:0000256" key="1">
    <source>
        <dbReference type="ARBA" id="ARBA00022555"/>
    </source>
</evidence>
<dbReference type="Gene3D" id="1.10.8.50">
    <property type="match status" value="1"/>
</dbReference>
<dbReference type="HAMAP" id="MF_00844_B">
    <property type="entry name" value="RqcH_B"/>
    <property type="match status" value="1"/>
</dbReference>
<sequence>MPFDGVVTKCVAGELSDAIAGGRVEKIFQPETDEIIIGIRAKGCNQKLLLSANPNYPRIHLTGILKENPAVPPVFCMLLRKHLSGGKILSVEFADFERIITLKIESTNELGDLSVKNLIIEIMGRHSNIILTNSEDKILDAIKHVDSDISRVREIMPARPYSLPPPQDKTSPEALETEGFFSVRGRDEKQGLGKYILSTVKGFSPLLCSEVCLRSGIDEKTPVSEITPETAASLEKTLSDVICGIRKNEFFPCLIPGESADDKPVDFHCIRLCQWENIRYFPSISEVLDTYYSTRDNAERLKQKKSDVYKVLNNNLDRCNKKLAMHEQKLRDVSNREKLQLYGELITANIYCIPKNAKSVSLQNYYSESEEYLDIAMDETLTPQQNAQRYFKQYSKAKNTFMYVSRQLEEAQSELEYLESVLTLLENCKSLKEIDEVRDELIEQGYCSSKKKKNKKAKRPLPDSKPFRFKSSDGIDILVGKNNKQNDLLTLKLAASNDIWLHTRNIPGSHVIIRRLGRDIPDKTLLEAAVLASYHSRAKNSSSVPVDYTSVKNVKKPSGAKPGMVIYDNFKTVVATPDEQLAQRLKVE</sequence>
<reference evidence="7 8" key="1">
    <citation type="submission" date="2018-07" db="EMBL/GenBank/DDBJ databases">
        <title>Genomic Encyclopedia of Type Strains, Phase IV (KMG-IV): sequencing the most valuable type-strain genomes for metagenomic binning, comparative biology and taxonomic classification.</title>
        <authorList>
            <person name="Goeker M."/>
        </authorList>
    </citation>
    <scope>NUCLEOTIDE SEQUENCE [LARGE SCALE GENOMIC DNA]</scope>
    <source>
        <strain evidence="7 8">DSM 27016</strain>
    </source>
</reference>
<gene>
    <name evidence="5" type="primary">rqcH</name>
    <name evidence="7" type="ORF">DFR58_13720</name>
</gene>
<dbReference type="OrthoDB" id="9766163at2"/>